<dbReference type="GO" id="GO:0006355">
    <property type="term" value="P:regulation of DNA-templated transcription"/>
    <property type="evidence" value="ECO:0007669"/>
    <property type="project" value="InterPro"/>
</dbReference>
<dbReference type="AlphaFoldDB" id="A0A329UCW5"/>
<accession>A0A329UCW5</accession>
<dbReference type="GO" id="GO:0006351">
    <property type="term" value="P:DNA-templated transcription"/>
    <property type="evidence" value="ECO:0007669"/>
    <property type="project" value="TreeGrafter"/>
</dbReference>
<dbReference type="InterPro" id="IPR013321">
    <property type="entry name" value="Arc_rbn_hlx_hlx"/>
</dbReference>
<comment type="caution">
    <text evidence="4">The sequence shown here is derived from an EMBL/GenBank/DDBJ whole genome shotgun (WGS) entry which is preliminary data.</text>
</comment>
<dbReference type="Gene3D" id="1.10.1220.10">
    <property type="entry name" value="Met repressor-like"/>
    <property type="match status" value="1"/>
</dbReference>
<dbReference type="InterPro" id="IPR007337">
    <property type="entry name" value="RelB/DinJ"/>
</dbReference>
<evidence type="ECO:0000256" key="2">
    <source>
        <dbReference type="ARBA" id="ARBA00022649"/>
    </source>
</evidence>
<evidence type="ECO:0000313" key="3">
    <source>
        <dbReference type="EMBL" id="RAW49947.1"/>
    </source>
</evidence>
<dbReference type="RefSeq" id="WP_112115489.1">
    <property type="nucleotide sequence ID" value="NZ_PRKZ01000004.1"/>
</dbReference>
<evidence type="ECO:0000313" key="5">
    <source>
        <dbReference type="Proteomes" id="UP000250583"/>
    </source>
</evidence>
<dbReference type="PANTHER" id="PTHR38781">
    <property type="entry name" value="ANTITOXIN DINJ-RELATED"/>
    <property type="match status" value="1"/>
</dbReference>
<comment type="similarity">
    <text evidence="1">Belongs to the RelB/DinJ antitoxin family.</text>
</comment>
<dbReference type="Proteomes" id="UP000250583">
    <property type="component" value="Unassembled WGS sequence"/>
</dbReference>
<proteinExistence type="inferred from homology"/>
<dbReference type="Pfam" id="PF04221">
    <property type="entry name" value="RelB"/>
    <property type="match status" value="1"/>
</dbReference>
<evidence type="ECO:0000313" key="6">
    <source>
        <dbReference type="Proteomes" id="UP000251634"/>
    </source>
</evidence>
<organism evidence="4 5">
    <name type="scientific">Faecalibacterium prausnitzii</name>
    <dbReference type="NCBI Taxonomy" id="853"/>
    <lineage>
        <taxon>Bacteria</taxon>
        <taxon>Bacillati</taxon>
        <taxon>Bacillota</taxon>
        <taxon>Clostridia</taxon>
        <taxon>Eubacteriales</taxon>
        <taxon>Oscillospiraceae</taxon>
        <taxon>Faecalibacterium</taxon>
    </lineage>
</organism>
<dbReference type="Proteomes" id="UP000251634">
    <property type="component" value="Unassembled WGS sequence"/>
</dbReference>
<evidence type="ECO:0000313" key="4">
    <source>
        <dbReference type="EMBL" id="RAW59335.1"/>
    </source>
</evidence>
<dbReference type="PANTHER" id="PTHR38781:SF1">
    <property type="entry name" value="ANTITOXIN DINJ-RELATED"/>
    <property type="match status" value="1"/>
</dbReference>
<dbReference type="EMBL" id="PRKZ01000004">
    <property type="protein sequence ID" value="RAW49947.1"/>
    <property type="molecule type" value="Genomic_DNA"/>
</dbReference>
<gene>
    <name evidence="4" type="ORF">C4N22_06280</name>
    <name evidence="3" type="ORF">C4N25_07090</name>
</gene>
<protein>
    <submittedName>
        <fullName evidence="4">Type II toxin-antitoxin system antitoxin, RelB/DinJ family</fullName>
    </submittedName>
</protein>
<name>A0A329UCW5_9FIRM</name>
<evidence type="ECO:0000256" key="1">
    <source>
        <dbReference type="ARBA" id="ARBA00010562"/>
    </source>
</evidence>
<dbReference type="OrthoDB" id="9804867at2"/>
<dbReference type="NCBIfam" id="TIGR02384">
    <property type="entry name" value="RelB_DinJ"/>
    <property type="match status" value="1"/>
</dbReference>
<sequence>MAQISVRVDDAVKRGAEQTFNDIGLSMNAAITVFLKACAREKRIPFELTADPFYSASNMEHIRRGVEALDAGKGVEHELIEVD</sequence>
<keyword evidence="2" id="KW-1277">Toxin-antitoxin system</keyword>
<dbReference type="EMBL" id="PRLE01000003">
    <property type="protein sequence ID" value="RAW59335.1"/>
    <property type="molecule type" value="Genomic_DNA"/>
</dbReference>
<reference evidence="5 6" key="1">
    <citation type="submission" date="2018-02" db="EMBL/GenBank/DDBJ databases">
        <title>Complete genome sequencing of Faecalibacterium prausnitzii strains isolated from the human gut.</title>
        <authorList>
            <person name="Fitzgerald B.C."/>
            <person name="Shkoporov A.N."/>
            <person name="Ross P.R."/>
            <person name="Hill C."/>
        </authorList>
    </citation>
    <scope>NUCLEOTIDE SEQUENCE [LARGE SCALE GENOMIC DNA]</scope>
    <source>
        <strain evidence="4 5">APC923/61-1</strain>
        <strain evidence="3 6">APC942/8-14-2</strain>
    </source>
</reference>